<accession>C8VQU1</accession>
<dbReference type="InParanoid" id="C8VQU1"/>
<proteinExistence type="predicted"/>
<organism evidence="1 2">
    <name type="scientific">Emericella nidulans (strain FGSC A4 / ATCC 38163 / CBS 112.46 / NRRL 194 / M139)</name>
    <name type="common">Aspergillus nidulans</name>
    <dbReference type="NCBI Taxonomy" id="227321"/>
    <lineage>
        <taxon>Eukaryota</taxon>
        <taxon>Fungi</taxon>
        <taxon>Dikarya</taxon>
        <taxon>Ascomycota</taxon>
        <taxon>Pezizomycotina</taxon>
        <taxon>Eurotiomycetes</taxon>
        <taxon>Eurotiomycetidae</taxon>
        <taxon>Eurotiales</taxon>
        <taxon>Aspergillaceae</taxon>
        <taxon>Aspergillus</taxon>
        <taxon>Aspergillus subgen. Nidulantes</taxon>
    </lineage>
</organism>
<dbReference type="GeneID" id="74896891"/>
<gene>
    <name evidence="1" type="ORF">ANIA_11282</name>
</gene>
<sequence length="67" mass="7169">MAGGAGLHAYIFGSDRLLSIDAALTRGLTYGVAYHLSPYPVTEPDDQWSPTSSFVMPRGIKLCVPEA</sequence>
<name>C8VQU1_EMENI</name>
<dbReference type="HOGENOM" id="CLU_2812334_0_0_1"/>
<reference evidence="2" key="2">
    <citation type="journal article" date="2009" name="Fungal Genet. Biol.">
        <title>The 2008 update of the Aspergillus nidulans genome annotation: a community effort.</title>
        <authorList>
            <person name="Wortman J.R."/>
            <person name="Gilsenan J.M."/>
            <person name="Joardar V."/>
            <person name="Deegan J."/>
            <person name="Clutterbuck J."/>
            <person name="Andersen M.R."/>
            <person name="Archer D."/>
            <person name="Bencina M."/>
            <person name="Braus G."/>
            <person name="Coutinho P."/>
            <person name="von Dohren H."/>
            <person name="Doonan J."/>
            <person name="Driessen A.J."/>
            <person name="Durek P."/>
            <person name="Espeso E."/>
            <person name="Fekete E."/>
            <person name="Flipphi M."/>
            <person name="Estrada C.G."/>
            <person name="Geysens S."/>
            <person name="Goldman G."/>
            <person name="de Groot P.W."/>
            <person name="Hansen K."/>
            <person name="Harris S.D."/>
            <person name="Heinekamp T."/>
            <person name="Helmstaedt K."/>
            <person name="Henrissat B."/>
            <person name="Hofmann G."/>
            <person name="Homan T."/>
            <person name="Horio T."/>
            <person name="Horiuchi H."/>
            <person name="James S."/>
            <person name="Jones M."/>
            <person name="Karaffa L."/>
            <person name="Karanyi Z."/>
            <person name="Kato M."/>
            <person name="Keller N."/>
            <person name="Kelly D.E."/>
            <person name="Kiel J.A."/>
            <person name="Kim J.M."/>
            <person name="van der Klei I.J."/>
            <person name="Klis F.M."/>
            <person name="Kovalchuk A."/>
            <person name="Krasevec N."/>
            <person name="Kubicek C.P."/>
            <person name="Liu B."/>
            <person name="Maccabe A."/>
            <person name="Meyer V."/>
            <person name="Mirabito P."/>
            <person name="Miskei M."/>
            <person name="Mos M."/>
            <person name="Mullins J."/>
            <person name="Nelson D.R."/>
            <person name="Nielsen J."/>
            <person name="Oakley B.R."/>
            <person name="Osmani S.A."/>
            <person name="Pakula T."/>
            <person name="Paszewski A."/>
            <person name="Paulsen I."/>
            <person name="Pilsyk S."/>
            <person name="Pocsi I."/>
            <person name="Punt P.J."/>
            <person name="Ram A.F."/>
            <person name="Ren Q."/>
            <person name="Robellet X."/>
            <person name="Robson G."/>
            <person name="Seiboth B."/>
            <person name="van Solingen P."/>
            <person name="Specht T."/>
            <person name="Sun J."/>
            <person name="Taheri-Talesh N."/>
            <person name="Takeshita N."/>
            <person name="Ussery D."/>
            <person name="vanKuyk P.A."/>
            <person name="Visser H."/>
            <person name="van de Vondervoort P.J."/>
            <person name="de Vries R.P."/>
            <person name="Walton J."/>
            <person name="Xiang X."/>
            <person name="Xiong Y."/>
            <person name="Zeng A.P."/>
            <person name="Brandt B.W."/>
            <person name="Cornell M.J."/>
            <person name="van den Hondel C.A."/>
            <person name="Visser J."/>
            <person name="Oliver S.G."/>
            <person name="Turner G."/>
        </authorList>
    </citation>
    <scope>GENOME REANNOTATION</scope>
    <source>
        <strain evidence="2">FGSC A4 / ATCC 38163 / CBS 112.46 / NRRL 194 / M139</strain>
    </source>
</reference>
<dbReference type="KEGG" id="ani:ANIA_11282"/>
<keyword evidence="2" id="KW-1185">Reference proteome</keyword>
<reference evidence="2" key="1">
    <citation type="journal article" date="2005" name="Nature">
        <title>Sequencing of Aspergillus nidulans and comparative analysis with A. fumigatus and A. oryzae.</title>
        <authorList>
            <person name="Galagan J.E."/>
            <person name="Calvo S.E."/>
            <person name="Cuomo C."/>
            <person name="Ma L.J."/>
            <person name="Wortman J.R."/>
            <person name="Batzoglou S."/>
            <person name="Lee S.I."/>
            <person name="Basturkmen M."/>
            <person name="Spevak C.C."/>
            <person name="Clutterbuck J."/>
            <person name="Kapitonov V."/>
            <person name="Jurka J."/>
            <person name="Scazzocchio C."/>
            <person name="Farman M."/>
            <person name="Butler J."/>
            <person name="Purcell S."/>
            <person name="Harris S."/>
            <person name="Braus G.H."/>
            <person name="Draht O."/>
            <person name="Busch S."/>
            <person name="D'Enfert C."/>
            <person name="Bouchier C."/>
            <person name="Goldman G.H."/>
            <person name="Bell-Pedersen D."/>
            <person name="Griffiths-Jones S."/>
            <person name="Doonan J.H."/>
            <person name="Yu J."/>
            <person name="Vienken K."/>
            <person name="Pain A."/>
            <person name="Freitag M."/>
            <person name="Selker E.U."/>
            <person name="Archer D.B."/>
            <person name="Penalva M.A."/>
            <person name="Oakley B.R."/>
            <person name="Momany M."/>
            <person name="Tanaka T."/>
            <person name="Kumagai T."/>
            <person name="Asai K."/>
            <person name="Machida M."/>
            <person name="Nierman W.C."/>
            <person name="Denning D.W."/>
            <person name="Caddick M."/>
            <person name="Hynes M."/>
            <person name="Paoletti M."/>
            <person name="Fischer R."/>
            <person name="Miller B."/>
            <person name="Dyer P."/>
            <person name="Sachs M.S."/>
            <person name="Osmani S.A."/>
            <person name="Birren B.W."/>
        </authorList>
    </citation>
    <scope>NUCLEOTIDE SEQUENCE [LARGE SCALE GENOMIC DNA]</scope>
    <source>
        <strain evidence="2">FGSC A4 / ATCC 38163 / CBS 112.46 / NRRL 194 / M139</strain>
    </source>
</reference>
<dbReference type="EMBL" id="BN001308">
    <property type="protein sequence ID" value="CBF88780.1"/>
    <property type="molecule type" value="Genomic_DNA"/>
</dbReference>
<dbReference type="AlphaFoldDB" id="C8VQU1"/>
<evidence type="ECO:0000313" key="2">
    <source>
        <dbReference type="Proteomes" id="UP000000560"/>
    </source>
</evidence>
<dbReference type="Proteomes" id="UP000000560">
    <property type="component" value="Chromosome VIII"/>
</dbReference>
<dbReference type="RefSeq" id="XP_050469131.1">
    <property type="nucleotide sequence ID" value="XM_050613304.1"/>
</dbReference>
<protein>
    <submittedName>
        <fullName evidence="1">Uncharacterized protein</fullName>
    </submittedName>
</protein>
<evidence type="ECO:0000313" key="1">
    <source>
        <dbReference type="EMBL" id="CBF88780.1"/>
    </source>
</evidence>